<dbReference type="RefSeq" id="WP_140234983.1">
    <property type="nucleotide sequence ID" value="NZ_CP041036.1"/>
</dbReference>
<evidence type="ECO:0000256" key="1">
    <source>
        <dbReference type="SAM" id="SignalP"/>
    </source>
</evidence>
<keyword evidence="3" id="KW-1185">Reference proteome</keyword>
<reference evidence="2 3" key="1">
    <citation type="submission" date="2019-06" db="EMBL/GenBank/DDBJ databases">
        <title>The genome of Shewanella sp. SM1901.</title>
        <authorList>
            <person name="Cha Q."/>
        </authorList>
    </citation>
    <scope>NUCLEOTIDE SEQUENCE [LARGE SCALE GENOMIC DNA]</scope>
    <source>
        <strain evidence="2 3">SM1901</strain>
    </source>
</reference>
<protein>
    <submittedName>
        <fullName evidence="2">DP-EP family protein</fullName>
    </submittedName>
</protein>
<dbReference type="InterPro" id="IPR015078">
    <property type="entry name" value="DP-EP"/>
</dbReference>
<evidence type="ECO:0000313" key="2">
    <source>
        <dbReference type="EMBL" id="QDE32333.1"/>
    </source>
</evidence>
<organism evidence="2 3">
    <name type="scientific">Shewanella polaris</name>
    <dbReference type="NCBI Taxonomy" id="2588449"/>
    <lineage>
        <taxon>Bacteria</taxon>
        <taxon>Pseudomonadati</taxon>
        <taxon>Pseudomonadota</taxon>
        <taxon>Gammaproteobacteria</taxon>
        <taxon>Alteromonadales</taxon>
        <taxon>Shewanellaceae</taxon>
        <taxon>Shewanella</taxon>
    </lineage>
</organism>
<gene>
    <name evidence="2" type="ORF">FH971_15995</name>
</gene>
<proteinExistence type="predicted"/>
<dbReference type="SUPFAM" id="SSF49503">
    <property type="entry name" value="Cupredoxins"/>
    <property type="match status" value="1"/>
</dbReference>
<dbReference type="InterPro" id="IPR008972">
    <property type="entry name" value="Cupredoxin"/>
</dbReference>
<sequence length="254" mass="27453">MKHSISLVFAAILCASPVISQAATQQEIDLALAPIKSNAQLQVVLSDASALDALEDNLPLFLNSVTYTQQGTHDGIHFDQSVLEDNLTATEIYKILALFGQQTNIVQYQGAEVVNDTDRLLLDISTSALPYCDAASPIDLSVIMDSSKQALFSYAQNDVACDGNVELTENTTITYQLVNTAESPQGLRLTGAGFANPFDAHIETVTVSEDGQAIYLQNNIQNTGVSKFQFIFASDENTLLLLSPDPQVINTPEH</sequence>
<dbReference type="Proteomes" id="UP000319809">
    <property type="component" value="Chromosome"/>
</dbReference>
<dbReference type="AlphaFoldDB" id="A0A4Y5YIP9"/>
<dbReference type="Gene3D" id="2.60.40.420">
    <property type="entry name" value="Cupredoxins - blue copper proteins"/>
    <property type="match status" value="1"/>
</dbReference>
<name>A0A4Y5YIP9_9GAMM</name>
<evidence type="ECO:0000313" key="3">
    <source>
        <dbReference type="Proteomes" id="UP000319809"/>
    </source>
</evidence>
<accession>A0A4Y5YIP9</accession>
<dbReference type="EMBL" id="CP041036">
    <property type="protein sequence ID" value="QDE32333.1"/>
    <property type="molecule type" value="Genomic_DNA"/>
</dbReference>
<keyword evidence="1" id="KW-0732">Signal</keyword>
<dbReference type="Pfam" id="PF08985">
    <property type="entry name" value="DP-EP"/>
    <property type="match status" value="1"/>
</dbReference>
<feature type="chain" id="PRO_5021246165" evidence="1">
    <location>
        <begin position="23"/>
        <end position="254"/>
    </location>
</feature>
<dbReference type="KEGG" id="spol:FH971_15995"/>
<feature type="signal peptide" evidence="1">
    <location>
        <begin position="1"/>
        <end position="22"/>
    </location>
</feature>